<evidence type="ECO:0000313" key="5">
    <source>
        <dbReference type="Proteomes" id="UP000316079"/>
    </source>
</evidence>
<sequence>MATSTLNSIRVRLYFDYPPPATPESRMCWLLVDLNKCRVVADLSSIIKEKLGYSRKTILDLFIEDCYLPSTESIYVVRDNDSVRVKVSSPVHVNGAEDTNNDTQNSKTKKRAREDETQICGGLGKKKKSGEPQENGLTPAKDDKKKKKKKKKKMKEVAAKSATQQDDHATISSTKTNRKSGKINHTKNLKPPSSSSDSSEDESLKKAPPPRPKPNKKTSGPVQKQLSSSDSLSSSSSDTEKTKSNKKLLVTPKPSSTNAKLQPQTPQQSKNPVDSPSSSSSSSSAITKAPLEANQSSAIRSSPQPLSSSKNPQGNAESSDSEESEIELVIRKPNLHGMGLKIAGVSPGVGDSGGRGHVRSQERQRGRGANRGSGRGGFGRARGTPWKQDFHYNYENNERQKQNDSLTNESFIIQNPTELAPKRDYSALPLLAAPPAVGQKIAFKLLELTENYTPEVSDYKEGKILGFNSLTKVIELELLTQPQGPTEPGKFDLVYQNPDGSESVEYAVTHGLQLTERWDSLLEPRLIVEKVG</sequence>
<feature type="compositionally biased region" description="Basic residues" evidence="1">
    <location>
        <begin position="176"/>
        <end position="188"/>
    </location>
</feature>
<feature type="compositionally biased region" description="Polar residues" evidence="1">
    <location>
        <begin position="253"/>
        <end position="274"/>
    </location>
</feature>
<dbReference type="PANTHER" id="PTHR15197:SF0">
    <property type="entry name" value="COILIN"/>
    <property type="match status" value="1"/>
</dbReference>
<dbReference type="EMBL" id="SRMA01027114">
    <property type="protein sequence ID" value="TRY59599.1"/>
    <property type="molecule type" value="Genomic_DNA"/>
</dbReference>
<feature type="compositionally biased region" description="Low complexity" evidence="1">
    <location>
        <begin position="275"/>
        <end position="284"/>
    </location>
</feature>
<feature type="compositionally biased region" description="Basic residues" evidence="1">
    <location>
        <begin position="144"/>
        <end position="154"/>
    </location>
</feature>
<dbReference type="OrthoDB" id="74813at2759"/>
<feature type="domain" description="Coilin N-terminal" evidence="2">
    <location>
        <begin position="9"/>
        <end position="150"/>
    </location>
</feature>
<name>A0A553N2E8_9TELE</name>
<feature type="compositionally biased region" description="Low complexity" evidence="1">
    <location>
        <begin position="226"/>
        <end position="237"/>
    </location>
</feature>
<dbReference type="GO" id="GO:0000387">
    <property type="term" value="P:spliceosomal snRNP assembly"/>
    <property type="evidence" value="ECO:0007669"/>
    <property type="project" value="TreeGrafter"/>
</dbReference>
<dbReference type="PANTHER" id="PTHR15197">
    <property type="entry name" value="COILIN P80"/>
    <property type="match status" value="1"/>
</dbReference>
<dbReference type="Pfam" id="PF15862">
    <property type="entry name" value="Coilin_N"/>
    <property type="match status" value="1"/>
</dbReference>
<feature type="compositionally biased region" description="Gly residues" evidence="1">
    <location>
        <begin position="369"/>
        <end position="380"/>
    </location>
</feature>
<dbReference type="InterPro" id="IPR024822">
    <property type="entry name" value="Coilin"/>
</dbReference>
<reference evidence="4 5" key="1">
    <citation type="journal article" date="2019" name="Sci. Data">
        <title>Hybrid genome assembly and annotation of Danionella translucida.</title>
        <authorList>
            <person name="Kadobianskyi M."/>
            <person name="Schulze L."/>
            <person name="Schuelke M."/>
            <person name="Judkewitz B."/>
        </authorList>
    </citation>
    <scope>NUCLEOTIDE SEQUENCE [LARGE SCALE GENOMIC DNA]</scope>
    <source>
        <strain evidence="4 5">Bolton</strain>
    </source>
</reference>
<dbReference type="GO" id="GO:0030619">
    <property type="term" value="F:U1 snRNA binding"/>
    <property type="evidence" value="ECO:0007669"/>
    <property type="project" value="TreeGrafter"/>
</dbReference>
<protein>
    <submittedName>
        <fullName evidence="4">Uncharacterized protein</fullName>
    </submittedName>
</protein>
<dbReference type="GO" id="GO:0030620">
    <property type="term" value="F:U2 snRNA binding"/>
    <property type="evidence" value="ECO:0007669"/>
    <property type="project" value="TreeGrafter"/>
</dbReference>
<keyword evidence="5" id="KW-1185">Reference proteome</keyword>
<feature type="compositionally biased region" description="Polar residues" evidence="1">
    <location>
        <begin position="293"/>
        <end position="316"/>
    </location>
</feature>
<evidence type="ECO:0000259" key="3">
    <source>
        <dbReference type="Pfam" id="PF23086"/>
    </source>
</evidence>
<dbReference type="GO" id="GO:0015030">
    <property type="term" value="C:Cajal body"/>
    <property type="evidence" value="ECO:0007669"/>
    <property type="project" value="TreeGrafter"/>
</dbReference>
<evidence type="ECO:0000313" key="4">
    <source>
        <dbReference type="EMBL" id="TRY59599.1"/>
    </source>
</evidence>
<comment type="caution">
    <text evidence="4">The sequence shown here is derived from an EMBL/GenBank/DDBJ whole genome shotgun (WGS) entry which is preliminary data.</text>
</comment>
<feature type="region of interest" description="Disordered" evidence="1">
    <location>
        <begin position="89"/>
        <end position="386"/>
    </location>
</feature>
<dbReference type="InterPro" id="IPR056398">
    <property type="entry name" value="Tudor_Coilin"/>
</dbReference>
<dbReference type="STRING" id="623744.A0A553N2E8"/>
<dbReference type="Pfam" id="PF23086">
    <property type="entry name" value="Tudor_Coilin"/>
    <property type="match status" value="1"/>
</dbReference>
<evidence type="ECO:0000259" key="2">
    <source>
        <dbReference type="Pfam" id="PF15862"/>
    </source>
</evidence>
<proteinExistence type="predicted"/>
<feature type="compositionally biased region" description="Polar residues" evidence="1">
    <location>
        <begin position="97"/>
        <end position="106"/>
    </location>
</feature>
<organism evidence="4 5">
    <name type="scientific">Danionella cerebrum</name>
    <dbReference type="NCBI Taxonomy" id="2873325"/>
    <lineage>
        <taxon>Eukaryota</taxon>
        <taxon>Metazoa</taxon>
        <taxon>Chordata</taxon>
        <taxon>Craniata</taxon>
        <taxon>Vertebrata</taxon>
        <taxon>Euteleostomi</taxon>
        <taxon>Actinopterygii</taxon>
        <taxon>Neopterygii</taxon>
        <taxon>Teleostei</taxon>
        <taxon>Ostariophysi</taxon>
        <taxon>Cypriniformes</taxon>
        <taxon>Danionidae</taxon>
        <taxon>Danioninae</taxon>
        <taxon>Danionella</taxon>
    </lineage>
</organism>
<evidence type="ECO:0000256" key="1">
    <source>
        <dbReference type="SAM" id="MobiDB-lite"/>
    </source>
</evidence>
<dbReference type="Proteomes" id="UP000316079">
    <property type="component" value="Unassembled WGS sequence"/>
</dbReference>
<accession>A0A553N2E8</accession>
<feature type="domain" description="Coilin tudor" evidence="3">
    <location>
        <begin position="423"/>
        <end position="513"/>
    </location>
</feature>
<gene>
    <name evidence="4" type="ORF">DNTS_003882</name>
</gene>
<dbReference type="AlphaFoldDB" id="A0A553N2E8"/>
<dbReference type="InterPro" id="IPR031722">
    <property type="entry name" value="Coilin_N"/>
</dbReference>